<dbReference type="PROSITE" id="PS50850">
    <property type="entry name" value="MFS"/>
    <property type="match status" value="1"/>
</dbReference>
<feature type="compositionally biased region" description="Polar residues" evidence="3">
    <location>
        <begin position="1"/>
        <end position="11"/>
    </location>
</feature>
<reference evidence="6 7" key="1">
    <citation type="submission" date="2018-11" db="EMBL/GenBank/DDBJ databases">
        <title>Genome sequence of Saitozyma podzolica DSM 27192.</title>
        <authorList>
            <person name="Aliyu H."/>
            <person name="Gorte O."/>
            <person name="Ochsenreither K."/>
        </authorList>
    </citation>
    <scope>NUCLEOTIDE SEQUENCE [LARGE SCALE GENOMIC DNA]</scope>
    <source>
        <strain evidence="6 7">DSM 27192</strain>
    </source>
</reference>
<feature type="transmembrane region" description="Helical" evidence="4">
    <location>
        <begin position="209"/>
        <end position="230"/>
    </location>
</feature>
<dbReference type="SUPFAM" id="SSF103473">
    <property type="entry name" value="MFS general substrate transporter"/>
    <property type="match status" value="1"/>
</dbReference>
<feature type="domain" description="Major facilitator superfamily (MFS) profile" evidence="5">
    <location>
        <begin position="81"/>
        <end position="471"/>
    </location>
</feature>
<keyword evidence="4" id="KW-0812">Transmembrane</keyword>
<dbReference type="InterPro" id="IPR011701">
    <property type="entry name" value="MFS"/>
</dbReference>
<feature type="transmembrane region" description="Helical" evidence="4">
    <location>
        <begin position="152"/>
        <end position="175"/>
    </location>
</feature>
<organism evidence="6 7">
    <name type="scientific">Saitozyma podzolica</name>
    <dbReference type="NCBI Taxonomy" id="1890683"/>
    <lineage>
        <taxon>Eukaryota</taxon>
        <taxon>Fungi</taxon>
        <taxon>Dikarya</taxon>
        <taxon>Basidiomycota</taxon>
        <taxon>Agaricomycotina</taxon>
        <taxon>Tremellomycetes</taxon>
        <taxon>Tremellales</taxon>
        <taxon>Trimorphomycetaceae</taxon>
        <taxon>Saitozyma</taxon>
    </lineage>
</organism>
<dbReference type="CDD" id="cd17352">
    <property type="entry name" value="MFS_MCT_SLC16"/>
    <property type="match status" value="1"/>
</dbReference>
<feature type="transmembrane region" description="Helical" evidence="4">
    <location>
        <begin position="242"/>
        <end position="265"/>
    </location>
</feature>
<gene>
    <name evidence="6" type="ORF">EHS25_005854</name>
</gene>
<feature type="transmembrane region" description="Helical" evidence="4">
    <location>
        <begin position="349"/>
        <end position="369"/>
    </location>
</feature>
<dbReference type="AlphaFoldDB" id="A0A427XVI0"/>
<evidence type="ECO:0000313" key="6">
    <source>
        <dbReference type="EMBL" id="RSH82864.1"/>
    </source>
</evidence>
<evidence type="ECO:0000256" key="4">
    <source>
        <dbReference type="SAM" id="Phobius"/>
    </source>
</evidence>
<dbReference type="InterPro" id="IPR036259">
    <property type="entry name" value="MFS_trans_sf"/>
</dbReference>
<keyword evidence="4" id="KW-1133">Transmembrane helix</keyword>
<comment type="subcellular location">
    <subcellularLocation>
        <location evidence="1">Membrane</location>
        <topology evidence="1">Multi-pass membrane protein</topology>
    </subcellularLocation>
</comment>
<dbReference type="OrthoDB" id="6499973at2759"/>
<evidence type="ECO:0000313" key="7">
    <source>
        <dbReference type="Proteomes" id="UP000279259"/>
    </source>
</evidence>
<comment type="similarity">
    <text evidence="2">Belongs to the major facilitator superfamily. Monocarboxylate porter (TC 2.A.1.13) family.</text>
</comment>
<feature type="transmembrane region" description="Helical" evidence="4">
    <location>
        <begin position="181"/>
        <end position="200"/>
    </location>
</feature>
<feature type="transmembrane region" description="Helical" evidence="4">
    <location>
        <begin position="438"/>
        <end position="462"/>
    </location>
</feature>
<feature type="transmembrane region" description="Helical" evidence="4">
    <location>
        <begin position="320"/>
        <end position="337"/>
    </location>
</feature>
<accession>A0A427XVI0</accession>
<feature type="transmembrane region" description="Helical" evidence="4">
    <location>
        <begin position="286"/>
        <end position="308"/>
    </location>
</feature>
<feature type="transmembrane region" description="Helical" evidence="4">
    <location>
        <begin position="80"/>
        <end position="103"/>
    </location>
</feature>
<feature type="transmembrane region" description="Helical" evidence="4">
    <location>
        <begin position="123"/>
        <end position="145"/>
    </location>
</feature>
<comment type="caution">
    <text evidence="6">The sequence shown here is derived from an EMBL/GenBank/DDBJ whole genome shotgun (WGS) entry which is preliminary data.</text>
</comment>
<name>A0A427XVI0_9TREE</name>
<feature type="transmembrane region" description="Helical" evidence="4">
    <location>
        <begin position="412"/>
        <end position="432"/>
    </location>
</feature>
<dbReference type="Gene3D" id="1.20.1250.20">
    <property type="entry name" value="MFS general substrate transporter like domains"/>
    <property type="match status" value="2"/>
</dbReference>
<feature type="transmembrane region" description="Helical" evidence="4">
    <location>
        <begin position="375"/>
        <end position="400"/>
    </location>
</feature>
<dbReference type="Proteomes" id="UP000279259">
    <property type="component" value="Unassembled WGS sequence"/>
</dbReference>
<keyword evidence="4" id="KW-0472">Membrane</keyword>
<dbReference type="GO" id="GO:0022857">
    <property type="term" value="F:transmembrane transporter activity"/>
    <property type="evidence" value="ECO:0007669"/>
    <property type="project" value="InterPro"/>
</dbReference>
<dbReference type="GO" id="GO:0016020">
    <property type="term" value="C:membrane"/>
    <property type="evidence" value="ECO:0007669"/>
    <property type="project" value="UniProtKB-SubCell"/>
</dbReference>
<proteinExistence type="inferred from homology"/>
<dbReference type="InterPro" id="IPR050327">
    <property type="entry name" value="Proton-linked_MCT"/>
</dbReference>
<keyword evidence="7" id="KW-1185">Reference proteome</keyword>
<dbReference type="Pfam" id="PF07690">
    <property type="entry name" value="MFS_1"/>
    <property type="match status" value="1"/>
</dbReference>
<evidence type="ECO:0000259" key="5">
    <source>
        <dbReference type="PROSITE" id="PS50850"/>
    </source>
</evidence>
<feature type="region of interest" description="Disordered" evidence="3">
    <location>
        <begin position="1"/>
        <end position="50"/>
    </location>
</feature>
<evidence type="ECO:0000256" key="1">
    <source>
        <dbReference type="ARBA" id="ARBA00004141"/>
    </source>
</evidence>
<dbReference type="PANTHER" id="PTHR11360">
    <property type="entry name" value="MONOCARBOXYLATE TRANSPORTER"/>
    <property type="match status" value="1"/>
</dbReference>
<sequence>MSTRSLDSMTTRAEAGADAAPLASPKGSHDDVSDNTPTHTHTGPDVPAVTTDVEKTAVEKGANGDAPAKPQMPSFPDGGLMAWMAVAGSWLVIFCTFGMANTFGVFQSYYQFTGFPSESPSTISWIGSVQLFLQFFLGSVAGPLYDRGYFRALVYVGSVIYIVCFFMISLCKTYWQTMLAQGLGAGIGIGIIFLPAVSVLSQYFLRRRALAIGIAVTGSSIGGICLPIMLNNLIASHGFEKAVQYTGYLILACLVLACALLHPRLGPNKNAPPKPSPKQLFESKPYTIAVVGLFLVAWGLFFPIFYLQVFAEEHGISSNLTFYTLAILNAASVIGRISPNFLADYIGSLNLMSVMCAGAGILCFAVLGAGSPGGLIAVAILFGFFSGAYVSLMTPAIIAFSNGVHEIGIRLGIAYLITSFAALTGTPITGALLDKYGFYAPVVWSGVTVLAGSGCMVVATILQRRVKGTWKV</sequence>
<dbReference type="EMBL" id="RSCD01000026">
    <property type="protein sequence ID" value="RSH82864.1"/>
    <property type="molecule type" value="Genomic_DNA"/>
</dbReference>
<dbReference type="PANTHER" id="PTHR11360:SF234">
    <property type="entry name" value="MFS-TYPE TRANSPORTER DBAD-RELATED"/>
    <property type="match status" value="1"/>
</dbReference>
<dbReference type="InterPro" id="IPR020846">
    <property type="entry name" value="MFS_dom"/>
</dbReference>
<evidence type="ECO:0000256" key="3">
    <source>
        <dbReference type="SAM" id="MobiDB-lite"/>
    </source>
</evidence>
<evidence type="ECO:0000256" key="2">
    <source>
        <dbReference type="ARBA" id="ARBA00006727"/>
    </source>
</evidence>
<protein>
    <recommendedName>
        <fullName evidence="5">Major facilitator superfamily (MFS) profile domain-containing protein</fullName>
    </recommendedName>
</protein>